<keyword evidence="3" id="KW-1185">Reference proteome</keyword>
<accession>A0ABY4IEV9</accession>
<name>A0ABY4IEV9_9MICO</name>
<organism evidence="2 3">
    <name type="scientific">Microbacterium sufflavum</name>
    <dbReference type="NCBI Taxonomy" id="2851649"/>
    <lineage>
        <taxon>Bacteria</taxon>
        <taxon>Bacillati</taxon>
        <taxon>Actinomycetota</taxon>
        <taxon>Actinomycetes</taxon>
        <taxon>Micrococcales</taxon>
        <taxon>Microbacteriaceae</taxon>
        <taxon>Microbacterium</taxon>
    </lineage>
</organism>
<feature type="domain" description="GyrI-like small molecule binding" evidence="1">
    <location>
        <begin position="133"/>
        <end position="203"/>
    </location>
</feature>
<dbReference type="Gene3D" id="3.20.80.10">
    <property type="entry name" value="Regulatory factor, effector binding domain"/>
    <property type="match status" value="1"/>
</dbReference>
<protein>
    <submittedName>
        <fullName evidence="2">GyrI-like domain-containing protein</fullName>
    </submittedName>
</protein>
<reference evidence="2 3" key="1">
    <citation type="submission" date="2021-06" db="EMBL/GenBank/DDBJ databases">
        <title>Genome-based taxonomic framework of Microbacterium strains isolated from marine environment, the description of four new species and reclassification of four preexisting species.</title>
        <authorList>
            <person name="Lee S.D."/>
            <person name="Kim S.-M."/>
            <person name="Byeon Y.-S."/>
            <person name="Yang H.L."/>
            <person name="Kim I.S."/>
        </authorList>
    </citation>
    <scope>NUCLEOTIDE SEQUENCE [LARGE SCALE GENOMIC DNA]</scope>
    <source>
        <strain evidence="2 3">SSW1-51</strain>
    </source>
</reference>
<dbReference type="RefSeq" id="WP_136028959.1">
    <property type="nucleotide sequence ID" value="NZ_CP078076.1"/>
</dbReference>
<gene>
    <name evidence="2" type="ORF">KV394_08390</name>
</gene>
<evidence type="ECO:0000259" key="1">
    <source>
        <dbReference type="Pfam" id="PF06445"/>
    </source>
</evidence>
<dbReference type="Pfam" id="PF06445">
    <property type="entry name" value="GyrI-like"/>
    <property type="match status" value="1"/>
</dbReference>
<proteinExistence type="predicted"/>
<dbReference type="SUPFAM" id="SSF55136">
    <property type="entry name" value="Probable bacterial effector-binding domain"/>
    <property type="match status" value="1"/>
</dbReference>
<dbReference type="InterPro" id="IPR029442">
    <property type="entry name" value="GyrI-like"/>
</dbReference>
<evidence type="ECO:0000313" key="2">
    <source>
        <dbReference type="EMBL" id="UPL11124.1"/>
    </source>
</evidence>
<dbReference type="Proteomes" id="UP000831467">
    <property type="component" value="Chromosome"/>
</dbReference>
<dbReference type="InterPro" id="IPR011256">
    <property type="entry name" value="Reg_factor_effector_dom_sf"/>
</dbReference>
<sequence length="211" mass="23951">MAAIDPKKTLDSYRARRGEFRVLEVPPLRYLMIDGAGDPNTSPVYAQAVAALFPLAYTLKFASREELGIDTVVMPLEGLWHAADMESFTSRRDKSQWEWTLLLLVGDHVTPDLFARAVDTVEAKSAKKREPLPALRSVRLETLHEGLCVQTLHVGPFDDEAPVLDELHHRFIPEHGLRMTGRHHEVYLSDIRRTDPAKLRTILRQPVARVE</sequence>
<evidence type="ECO:0000313" key="3">
    <source>
        <dbReference type="Proteomes" id="UP000831467"/>
    </source>
</evidence>
<dbReference type="EMBL" id="CP078076">
    <property type="protein sequence ID" value="UPL11124.1"/>
    <property type="molecule type" value="Genomic_DNA"/>
</dbReference>